<evidence type="ECO:0000313" key="2">
    <source>
        <dbReference type="EMBL" id="KAF2016564.1"/>
    </source>
</evidence>
<dbReference type="OrthoDB" id="4851849at2759"/>
<keyword evidence="3" id="KW-1185">Reference proteome</keyword>
<feature type="compositionally biased region" description="Polar residues" evidence="1">
    <location>
        <begin position="284"/>
        <end position="299"/>
    </location>
</feature>
<name>A0A6A5XWF1_9PLEO</name>
<gene>
    <name evidence="2" type="ORF">BU24DRAFT_492630</name>
</gene>
<accession>A0A6A5XWF1</accession>
<evidence type="ECO:0000313" key="3">
    <source>
        <dbReference type="Proteomes" id="UP000799778"/>
    </source>
</evidence>
<reference evidence="2" key="1">
    <citation type="journal article" date="2020" name="Stud. Mycol.">
        <title>101 Dothideomycetes genomes: a test case for predicting lifestyles and emergence of pathogens.</title>
        <authorList>
            <person name="Haridas S."/>
            <person name="Albert R."/>
            <person name="Binder M."/>
            <person name="Bloem J."/>
            <person name="Labutti K."/>
            <person name="Salamov A."/>
            <person name="Andreopoulos B."/>
            <person name="Baker S."/>
            <person name="Barry K."/>
            <person name="Bills G."/>
            <person name="Bluhm B."/>
            <person name="Cannon C."/>
            <person name="Castanera R."/>
            <person name="Culley D."/>
            <person name="Daum C."/>
            <person name="Ezra D."/>
            <person name="Gonzalez J."/>
            <person name="Henrissat B."/>
            <person name="Kuo A."/>
            <person name="Liang C."/>
            <person name="Lipzen A."/>
            <person name="Lutzoni F."/>
            <person name="Magnuson J."/>
            <person name="Mondo S."/>
            <person name="Nolan M."/>
            <person name="Ohm R."/>
            <person name="Pangilinan J."/>
            <person name="Park H.-J."/>
            <person name="Ramirez L."/>
            <person name="Alfaro M."/>
            <person name="Sun H."/>
            <person name="Tritt A."/>
            <person name="Yoshinaga Y."/>
            <person name="Zwiers L.-H."/>
            <person name="Turgeon B."/>
            <person name="Goodwin S."/>
            <person name="Spatafora J."/>
            <person name="Crous P."/>
            <person name="Grigoriev I."/>
        </authorList>
    </citation>
    <scope>NUCLEOTIDE SEQUENCE</scope>
    <source>
        <strain evidence="2">CBS 175.79</strain>
    </source>
</reference>
<dbReference type="GeneID" id="54291303"/>
<dbReference type="EMBL" id="ML978069">
    <property type="protein sequence ID" value="KAF2016564.1"/>
    <property type="molecule type" value="Genomic_DNA"/>
</dbReference>
<feature type="region of interest" description="Disordered" evidence="1">
    <location>
        <begin position="1"/>
        <end position="24"/>
    </location>
</feature>
<dbReference type="RefSeq" id="XP_033384903.1">
    <property type="nucleotide sequence ID" value="XM_033533906.1"/>
</dbReference>
<feature type="compositionally biased region" description="Basic and acidic residues" evidence="1">
    <location>
        <begin position="13"/>
        <end position="24"/>
    </location>
</feature>
<feature type="region of interest" description="Disordered" evidence="1">
    <location>
        <begin position="278"/>
        <end position="299"/>
    </location>
</feature>
<sequence>MAGAPKTKPSTHRTGEVRENKHNVDSFTTDGLDTIVDESKTLLENEADLRALRARFELAIAEKVACGNTKDGVSLKLTREGGQQRALLLIKGESRFEERRYEKILADLQVALRGIASAVTGKGTDAAKEKLKVITFECFRERLNAILPQLDKRFDEAMDELNALSARGAGVDVDLLLKHEADLITSLLELERGVSSIVKGHIQKPHLADIVQEAFTIVTDGALQLRYLFQDDEVFDRLLTHIVLLAKPKLIFNTCVRAARSLDGFSSLRIRHQKTAMPQGLSPLGQSSRTNPGAPSTYGSTIPDHNRVFWTLNSPRQSQRETLVYEELPVGLIQNMRSLVKPFLEEKDRHAGIFRIFPVAKQNAVKLLGYILQGLNPPPEEEGHYDAGFVLCQTSQQEKSLGDMYQHLFKRCGERTGKGRELFTMFWVSIHNNDLFTILDRCGYSYVQTIIPGLKQFLNTHKEQRPSVYRLVQFLRTDSLKPSELLCQDYGFRNCKAMHHYIETMKETYTDVLKFAAPPDLHKAAQMHRLLDFIRENGVNVEEGNERLFKTFG</sequence>
<evidence type="ECO:0000256" key="1">
    <source>
        <dbReference type="SAM" id="MobiDB-lite"/>
    </source>
</evidence>
<dbReference type="Proteomes" id="UP000799778">
    <property type="component" value="Unassembled WGS sequence"/>
</dbReference>
<dbReference type="AlphaFoldDB" id="A0A6A5XWF1"/>
<proteinExistence type="predicted"/>
<organism evidence="2 3">
    <name type="scientific">Aaosphaeria arxii CBS 175.79</name>
    <dbReference type="NCBI Taxonomy" id="1450172"/>
    <lineage>
        <taxon>Eukaryota</taxon>
        <taxon>Fungi</taxon>
        <taxon>Dikarya</taxon>
        <taxon>Ascomycota</taxon>
        <taxon>Pezizomycotina</taxon>
        <taxon>Dothideomycetes</taxon>
        <taxon>Pleosporomycetidae</taxon>
        <taxon>Pleosporales</taxon>
        <taxon>Pleosporales incertae sedis</taxon>
        <taxon>Aaosphaeria</taxon>
    </lineage>
</organism>
<protein>
    <submittedName>
        <fullName evidence="2">Uncharacterized protein</fullName>
    </submittedName>
</protein>